<evidence type="ECO:0000313" key="2">
    <source>
        <dbReference type="EMBL" id="KAF2075067.1"/>
    </source>
</evidence>
<proteinExistence type="predicted"/>
<accession>A0A8J4PWI8</accession>
<sequence length="180" mass="19831">MKIIGLLLLLLAAVTLCLGVKLIDTTGKDQDLGTFDFNQESNYTVVLASSGMSTFKLKMTDYSHVGKAFIVSFDALDPNSLKPMAQNLFMSYDNSDTVPTKSGVRISVCAPNTNSINFGLGIDQDIDTNLVMMSIKPDPTRSCQYYSLPKYSYINYVSSDSTLLKPTLFIVLLSALFFLF</sequence>
<evidence type="ECO:0000313" key="3">
    <source>
        <dbReference type="Proteomes" id="UP000695562"/>
    </source>
</evidence>
<keyword evidence="1" id="KW-0732">Signal</keyword>
<evidence type="ECO:0000256" key="1">
    <source>
        <dbReference type="SAM" id="SignalP"/>
    </source>
</evidence>
<organism evidence="2 3">
    <name type="scientific">Polysphondylium violaceum</name>
    <dbReference type="NCBI Taxonomy" id="133409"/>
    <lineage>
        <taxon>Eukaryota</taxon>
        <taxon>Amoebozoa</taxon>
        <taxon>Evosea</taxon>
        <taxon>Eumycetozoa</taxon>
        <taxon>Dictyostelia</taxon>
        <taxon>Dictyosteliales</taxon>
        <taxon>Dictyosteliaceae</taxon>
        <taxon>Polysphondylium</taxon>
    </lineage>
</organism>
<feature type="chain" id="PRO_5035246566" description="Transmembrane protein" evidence="1">
    <location>
        <begin position="20"/>
        <end position="180"/>
    </location>
</feature>
<reference evidence="2" key="1">
    <citation type="submission" date="2020-01" db="EMBL/GenBank/DDBJ databases">
        <title>Development of genomics and gene disruption for Polysphondylium violaceum indicates a role for the polyketide synthase stlB in stalk morphogenesis.</title>
        <authorList>
            <person name="Narita B."/>
            <person name="Kawabe Y."/>
            <person name="Kin K."/>
            <person name="Saito T."/>
            <person name="Gibbs R."/>
            <person name="Kuspa A."/>
            <person name="Muzny D."/>
            <person name="Queller D."/>
            <person name="Richards S."/>
            <person name="Strassman J."/>
            <person name="Sucgang R."/>
            <person name="Worley K."/>
            <person name="Schaap P."/>
        </authorList>
    </citation>
    <scope>NUCLEOTIDE SEQUENCE</scope>
    <source>
        <strain evidence="2">QSvi11</strain>
    </source>
</reference>
<gene>
    <name evidence="2" type="ORF">CYY_003634</name>
</gene>
<dbReference type="AlphaFoldDB" id="A0A8J4PWI8"/>
<keyword evidence="3" id="KW-1185">Reference proteome</keyword>
<dbReference type="Proteomes" id="UP000695562">
    <property type="component" value="Unassembled WGS sequence"/>
</dbReference>
<protein>
    <recommendedName>
        <fullName evidence="4">Transmembrane protein</fullName>
    </recommendedName>
</protein>
<feature type="signal peptide" evidence="1">
    <location>
        <begin position="1"/>
        <end position="19"/>
    </location>
</feature>
<comment type="caution">
    <text evidence="2">The sequence shown here is derived from an EMBL/GenBank/DDBJ whole genome shotgun (WGS) entry which is preliminary data.</text>
</comment>
<dbReference type="EMBL" id="AJWJ01000116">
    <property type="protein sequence ID" value="KAF2075067.1"/>
    <property type="molecule type" value="Genomic_DNA"/>
</dbReference>
<name>A0A8J4PWI8_9MYCE</name>
<evidence type="ECO:0008006" key="4">
    <source>
        <dbReference type="Google" id="ProtNLM"/>
    </source>
</evidence>